<accession>A0ABV7ADA8</accession>
<organism evidence="1 2">
    <name type="scientific">Acidimangrovimonas pyrenivorans</name>
    <dbReference type="NCBI Taxonomy" id="2030798"/>
    <lineage>
        <taxon>Bacteria</taxon>
        <taxon>Pseudomonadati</taxon>
        <taxon>Pseudomonadota</taxon>
        <taxon>Alphaproteobacteria</taxon>
        <taxon>Rhodobacterales</taxon>
        <taxon>Paracoccaceae</taxon>
        <taxon>Acidimangrovimonas</taxon>
    </lineage>
</organism>
<gene>
    <name evidence="1" type="ORF">ACFOES_04370</name>
</gene>
<protein>
    <submittedName>
        <fullName evidence="1">Uncharacterized protein</fullName>
    </submittedName>
</protein>
<reference evidence="2" key="1">
    <citation type="journal article" date="2019" name="Int. J. Syst. Evol. Microbiol.">
        <title>The Global Catalogue of Microorganisms (GCM) 10K type strain sequencing project: providing services to taxonomists for standard genome sequencing and annotation.</title>
        <authorList>
            <consortium name="The Broad Institute Genomics Platform"/>
            <consortium name="The Broad Institute Genome Sequencing Center for Infectious Disease"/>
            <person name="Wu L."/>
            <person name="Ma J."/>
        </authorList>
    </citation>
    <scope>NUCLEOTIDE SEQUENCE [LARGE SCALE GENOMIC DNA]</scope>
    <source>
        <strain evidence="2">KCTC 62192</strain>
    </source>
</reference>
<dbReference type="EMBL" id="JBHRSK010000004">
    <property type="protein sequence ID" value="MFC2967321.1"/>
    <property type="molecule type" value="Genomic_DNA"/>
</dbReference>
<proteinExistence type="predicted"/>
<dbReference type="RefSeq" id="WP_377831957.1">
    <property type="nucleotide sequence ID" value="NZ_JBHRSK010000004.1"/>
</dbReference>
<evidence type="ECO:0000313" key="2">
    <source>
        <dbReference type="Proteomes" id="UP001595443"/>
    </source>
</evidence>
<dbReference type="Proteomes" id="UP001595443">
    <property type="component" value="Unassembled WGS sequence"/>
</dbReference>
<evidence type="ECO:0000313" key="1">
    <source>
        <dbReference type="EMBL" id="MFC2967321.1"/>
    </source>
</evidence>
<keyword evidence="2" id="KW-1185">Reference proteome</keyword>
<comment type="caution">
    <text evidence="1">The sequence shown here is derived from an EMBL/GenBank/DDBJ whole genome shotgun (WGS) entry which is preliminary data.</text>
</comment>
<name>A0ABV7ADA8_9RHOB</name>
<sequence>MADENEIWRPGSFTKNFSWGRSNVGLSELHSVIRIGFNDELRDIPRDLFRERISRTNRPDYIPINFFLFNRVEDGESLICVDELVFQALSWEHGESFDRIALFAFLFSFAGRWKGAKKDQRRPAMWANAYVREHVAESLDWKTNLINADDIQRFVDNDPRYHAETSRKLATNLNFLLKIGRIQDFHDKRVQRWWVDCLFLALDRLLEDEKISGRSPSPSAYSSLLARSGFLELTGGSNLEKSLAIKHLIRLYVALGGRSRLSAEDVVERTRNLSPDAYIAQPNDPRPRGAIHLTNPRILKSIPPICSQLAMVAGFEVISPDEMEDLDVKEFISARTKSALAVLKESGIRPTMSLEELLRVTREK</sequence>